<dbReference type="KEGG" id="ssm:Spirs_3976"/>
<dbReference type="HOGENOM" id="CLU_1019057_0_0_12"/>
<evidence type="ECO:0000313" key="2">
    <source>
        <dbReference type="EMBL" id="ADK83061.1"/>
    </source>
</evidence>
<name>E1R992_SEDSS</name>
<gene>
    <name evidence="2" type="ordered locus">Spirs_3976</name>
</gene>
<dbReference type="STRING" id="573413.Spirs_3976"/>
<keyword evidence="1" id="KW-0812">Transmembrane</keyword>
<dbReference type="RefSeq" id="WP_013256518.1">
    <property type="nucleotide sequence ID" value="NC_014364.1"/>
</dbReference>
<dbReference type="eggNOG" id="ENOG5031CP2">
    <property type="taxonomic scope" value="Bacteria"/>
</dbReference>
<protein>
    <submittedName>
        <fullName evidence="2">Uncharacterized protein</fullName>
    </submittedName>
</protein>
<evidence type="ECO:0000256" key="1">
    <source>
        <dbReference type="SAM" id="Phobius"/>
    </source>
</evidence>
<keyword evidence="3" id="KW-1185">Reference proteome</keyword>
<sequence>MIIVSKRDILLLGFLTVLTVLVLGVIGYRFFLHPELASQLGFKLTAERFLFIAVVVATILALFYGAALMRSRNVSREIEKMIEHTGSDDYKPEVSLRKLGRLGRQISRLYTRLNELNRKLVLRIGAQSSLIGFLVGNMNQPILITDILGRIQYISKGYVEKKKASRSELLSDFVENLSADIVTQSILSKAANSHAAVDVYLEKEKEQITVHPVYNRDGDVSYLVFDFSHEHFFSREALVPETKDAEGGRQHRPKRDSFFGGIGAIFRRNGKKS</sequence>
<evidence type="ECO:0000313" key="3">
    <source>
        <dbReference type="Proteomes" id="UP000002318"/>
    </source>
</evidence>
<dbReference type="AlphaFoldDB" id="E1R992"/>
<proteinExistence type="predicted"/>
<accession>E1R992</accession>
<dbReference type="Proteomes" id="UP000002318">
    <property type="component" value="Chromosome"/>
</dbReference>
<keyword evidence="1" id="KW-0472">Membrane</keyword>
<feature type="transmembrane region" description="Helical" evidence="1">
    <location>
        <begin position="50"/>
        <end position="69"/>
    </location>
</feature>
<organism evidence="2 3">
    <name type="scientific">Sediminispirochaeta smaragdinae (strain DSM 11293 / JCM 15392 / SEBR 4228)</name>
    <name type="common">Spirochaeta smaragdinae</name>
    <dbReference type="NCBI Taxonomy" id="573413"/>
    <lineage>
        <taxon>Bacteria</taxon>
        <taxon>Pseudomonadati</taxon>
        <taxon>Spirochaetota</taxon>
        <taxon>Spirochaetia</taxon>
        <taxon>Spirochaetales</taxon>
        <taxon>Spirochaetaceae</taxon>
        <taxon>Sediminispirochaeta</taxon>
    </lineage>
</organism>
<dbReference type="OrthoDB" id="9818647at2"/>
<reference evidence="2 3" key="1">
    <citation type="journal article" date="2010" name="Stand. Genomic Sci.">
        <title>Complete genome sequence of Spirochaeta smaragdinae type strain (SEBR 4228).</title>
        <authorList>
            <person name="Mavromatis K."/>
            <person name="Yasawong M."/>
            <person name="Chertkov O."/>
            <person name="Lapidus A."/>
            <person name="Lucas S."/>
            <person name="Nolan M."/>
            <person name="Del Rio T.G."/>
            <person name="Tice H."/>
            <person name="Cheng J.F."/>
            <person name="Pitluck S."/>
            <person name="Liolios K."/>
            <person name="Ivanova N."/>
            <person name="Tapia R."/>
            <person name="Han C."/>
            <person name="Bruce D."/>
            <person name="Goodwin L."/>
            <person name="Pati A."/>
            <person name="Chen A."/>
            <person name="Palaniappan K."/>
            <person name="Land M."/>
            <person name="Hauser L."/>
            <person name="Chang Y.J."/>
            <person name="Jeffries C.D."/>
            <person name="Detter J.C."/>
            <person name="Rohde M."/>
            <person name="Brambilla E."/>
            <person name="Spring S."/>
            <person name="Goker M."/>
            <person name="Sikorski J."/>
            <person name="Woyke T."/>
            <person name="Bristow J."/>
            <person name="Eisen J.A."/>
            <person name="Markowitz V."/>
            <person name="Hugenholtz P."/>
            <person name="Klenk H.P."/>
            <person name="Kyrpides N.C."/>
        </authorList>
    </citation>
    <scope>NUCLEOTIDE SEQUENCE [LARGE SCALE GENOMIC DNA]</scope>
    <source>
        <strain evidence="3">DSM 11293 / JCM 15392 / SEBR 4228</strain>
    </source>
</reference>
<dbReference type="EMBL" id="CP002116">
    <property type="protein sequence ID" value="ADK83061.1"/>
    <property type="molecule type" value="Genomic_DNA"/>
</dbReference>
<feature type="transmembrane region" description="Helical" evidence="1">
    <location>
        <begin position="9"/>
        <end position="30"/>
    </location>
</feature>
<keyword evidence="1" id="KW-1133">Transmembrane helix</keyword>